<dbReference type="Gene3D" id="1.10.287.70">
    <property type="match status" value="1"/>
</dbReference>
<protein>
    <submittedName>
        <fullName evidence="16">Ligand-gated ion channel</fullName>
    </submittedName>
</protein>
<sequence>MSTRKMFGLDMEWLLMGEGNIPALPDLYILPGSSATLALTEKPFVSLYDAYRITRRLPYKFSLVANISIEDSTWPKYSRPRRTDYERNTLLTVSVIHSLDRKKLTDPDVAEEDRWPAIHYPVVVNIADQLNFQFDLRLESVHGWKFPNGSFEGMIGVMEREEVDFGASGVIMREDRRQFVDYTVDYFEFKTGIIFKQPSLSSVSNIYLLPFSRHVWAACGALLALVLLLLIVEFSCGDGAKFSPPGSILDMVTVVFGSVCQQGSYLAPLRISGRIVVFVSTLAALFLYTSYSANIVALLQSTTSVLNTLEDLAHSHLGLKVQTNEYHLGYFLEAADKDVITLYNKKVRNQPEAFVNGTRGVQFMRTGDFAFCVEFDLAYKQISRTFQEEEKCGLGEMHLFFVPRLSIPVIKRSGHKEHFTQMIMWQRESGMLDRISRIWLARRPRCESKGAGYLKVGLKDFRPALSVIVGGAALSVGFFLVEIIYHRCQKRYRLHHNRSASMGVGTGLWSKQFCAFLQKLD</sequence>
<keyword evidence="10" id="KW-0325">Glycoprotein</keyword>
<dbReference type="SUPFAM" id="SSF53850">
    <property type="entry name" value="Periplasmic binding protein-like II"/>
    <property type="match status" value="1"/>
</dbReference>
<dbReference type="Pfam" id="PF10613">
    <property type="entry name" value="Lig_chan-Glu_bd"/>
    <property type="match status" value="1"/>
</dbReference>
<evidence type="ECO:0000256" key="7">
    <source>
        <dbReference type="ARBA" id="ARBA00023065"/>
    </source>
</evidence>
<keyword evidence="3" id="KW-0813">Transport</keyword>
<evidence type="ECO:0000259" key="15">
    <source>
        <dbReference type="Pfam" id="PF10613"/>
    </source>
</evidence>
<evidence type="ECO:0000256" key="12">
    <source>
        <dbReference type="ARBA" id="ARBA00023303"/>
    </source>
</evidence>
<evidence type="ECO:0000256" key="10">
    <source>
        <dbReference type="ARBA" id="ARBA00023180"/>
    </source>
</evidence>
<dbReference type="EMBL" id="AP028914">
    <property type="protein sequence ID" value="BES95659.1"/>
    <property type="molecule type" value="Genomic_DNA"/>
</dbReference>
<evidence type="ECO:0000256" key="11">
    <source>
        <dbReference type="ARBA" id="ARBA00023286"/>
    </source>
</evidence>
<evidence type="ECO:0000313" key="17">
    <source>
        <dbReference type="Proteomes" id="UP001307889"/>
    </source>
</evidence>
<keyword evidence="9" id="KW-0675">Receptor</keyword>
<feature type="transmembrane region" description="Helical" evidence="13">
    <location>
        <begin position="247"/>
        <end position="268"/>
    </location>
</feature>
<organism evidence="16 17">
    <name type="scientific">Nesidiocoris tenuis</name>
    <dbReference type="NCBI Taxonomy" id="355587"/>
    <lineage>
        <taxon>Eukaryota</taxon>
        <taxon>Metazoa</taxon>
        <taxon>Ecdysozoa</taxon>
        <taxon>Arthropoda</taxon>
        <taxon>Hexapoda</taxon>
        <taxon>Insecta</taxon>
        <taxon>Pterygota</taxon>
        <taxon>Neoptera</taxon>
        <taxon>Paraneoptera</taxon>
        <taxon>Hemiptera</taxon>
        <taxon>Heteroptera</taxon>
        <taxon>Panheteroptera</taxon>
        <taxon>Cimicomorpha</taxon>
        <taxon>Miridae</taxon>
        <taxon>Dicyphina</taxon>
        <taxon>Nesidiocoris</taxon>
    </lineage>
</organism>
<evidence type="ECO:0000256" key="5">
    <source>
        <dbReference type="ARBA" id="ARBA00022692"/>
    </source>
</evidence>
<feature type="domain" description="Ionotropic glutamate receptor C-terminal" evidence="14">
    <location>
        <begin position="242"/>
        <end position="396"/>
    </location>
</feature>
<feature type="transmembrane region" description="Helical" evidence="13">
    <location>
        <begin position="275"/>
        <end position="299"/>
    </location>
</feature>
<name>A0ABN7AVU6_9HEMI</name>
<keyword evidence="6 13" id="KW-1133">Transmembrane helix</keyword>
<gene>
    <name evidence="16" type="ORF">NTJ_08467</name>
</gene>
<evidence type="ECO:0000256" key="6">
    <source>
        <dbReference type="ARBA" id="ARBA00022989"/>
    </source>
</evidence>
<evidence type="ECO:0000256" key="4">
    <source>
        <dbReference type="ARBA" id="ARBA00022475"/>
    </source>
</evidence>
<dbReference type="Proteomes" id="UP001307889">
    <property type="component" value="Chromosome 6"/>
</dbReference>
<keyword evidence="8 13" id="KW-0472">Membrane</keyword>
<feature type="transmembrane region" description="Helical" evidence="13">
    <location>
        <begin position="215"/>
        <end position="235"/>
    </location>
</feature>
<evidence type="ECO:0000256" key="3">
    <source>
        <dbReference type="ARBA" id="ARBA00022448"/>
    </source>
</evidence>
<keyword evidence="7" id="KW-0406">Ion transport</keyword>
<keyword evidence="11" id="KW-1071">Ligand-gated ion channel</keyword>
<dbReference type="Pfam" id="PF00060">
    <property type="entry name" value="Lig_chan"/>
    <property type="match status" value="1"/>
</dbReference>
<reference evidence="16 17" key="1">
    <citation type="submission" date="2023-09" db="EMBL/GenBank/DDBJ databases">
        <title>Nesidiocoris tenuis whole genome shotgun sequence.</title>
        <authorList>
            <person name="Shibata T."/>
            <person name="Shimoda M."/>
            <person name="Kobayashi T."/>
            <person name="Uehara T."/>
        </authorList>
    </citation>
    <scope>NUCLEOTIDE SEQUENCE [LARGE SCALE GENOMIC DNA]</scope>
    <source>
        <strain evidence="16 17">Japan</strain>
    </source>
</reference>
<evidence type="ECO:0000256" key="8">
    <source>
        <dbReference type="ARBA" id="ARBA00023136"/>
    </source>
</evidence>
<evidence type="ECO:0000256" key="13">
    <source>
        <dbReference type="SAM" id="Phobius"/>
    </source>
</evidence>
<keyword evidence="17" id="KW-1185">Reference proteome</keyword>
<evidence type="ECO:0000256" key="2">
    <source>
        <dbReference type="ARBA" id="ARBA00008685"/>
    </source>
</evidence>
<keyword evidence="12" id="KW-0407">Ion channel</keyword>
<accession>A0ABN7AVU6</accession>
<evidence type="ECO:0000256" key="9">
    <source>
        <dbReference type="ARBA" id="ARBA00023170"/>
    </source>
</evidence>
<keyword evidence="4" id="KW-1003">Cell membrane</keyword>
<comment type="similarity">
    <text evidence="2">Belongs to the glutamate-gated ion channel (TC 1.A.10.1) family.</text>
</comment>
<proteinExistence type="inferred from homology"/>
<dbReference type="InterPro" id="IPR052192">
    <property type="entry name" value="Insect_Ionotropic_Sensory_Rcpt"/>
</dbReference>
<dbReference type="PANTHER" id="PTHR42643:SF33">
    <property type="entry name" value="GLUTAMATE RECEPTOR 2-LIKE PROTEIN"/>
    <property type="match status" value="1"/>
</dbReference>
<feature type="transmembrane region" description="Helical" evidence="13">
    <location>
        <begin position="464"/>
        <end position="485"/>
    </location>
</feature>
<keyword evidence="5 13" id="KW-0812">Transmembrane</keyword>
<evidence type="ECO:0000313" key="16">
    <source>
        <dbReference type="EMBL" id="BES95659.1"/>
    </source>
</evidence>
<feature type="domain" description="Ionotropic glutamate receptor L-glutamate and glycine-binding" evidence="15">
    <location>
        <begin position="118"/>
        <end position="198"/>
    </location>
</feature>
<dbReference type="InterPro" id="IPR001320">
    <property type="entry name" value="Iontro_rcpt_C"/>
</dbReference>
<dbReference type="PANTHER" id="PTHR42643">
    <property type="entry name" value="IONOTROPIC RECEPTOR 20A-RELATED"/>
    <property type="match status" value="1"/>
</dbReference>
<dbReference type="Gene3D" id="3.40.190.10">
    <property type="entry name" value="Periplasmic binding protein-like II"/>
    <property type="match status" value="1"/>
</dbReference>
<dbReference type="InterPro" id="IPR019594">
    <property type="entry name" value="Glu/Gly-bd"/>
</dbReference>
<evidence type="ECO:0000259" key="14">
    <source>
        <dbReference type="Pfam" id="PF00060"/>
    </source>
</evidence>
<evidence type="ECO:0000256" key="1">
    <source>
        <dbReference type="ARBA" id="ARBA00004651"/>
    </source>
</evidence>
<comment type="subcellular location">
    <subcellularLocation>
        <location evidence="1">Cell membrane</location>
        <topology evidence="1">Multi-pass membrane protein</topology>
    </subcellularLocation>
</comment>